<dbReference type="EMBL" id="JAVDYG010000001">
    <property type="protein sequence ID" value="MDR7360804.1"/>
    <property type="molecule type" value="Genomic_DNA"/>
</dbReference>
<keyword evidence="1 4" id="KW-0378">Hydrolase</keyword>
<dbReference type="CDD" id="cd02651">
    <property type="entry name" value="nuc_hydro_IU_UC_XIUA"/>
    <property type="match status" value="1"/>
</dbReference>
<dbReference type="PANTHER" id="PTHR12304">
    <property type="entry name" value="INOSINE-URIDINE PREFERRING NUCLEOSIDE HYDROLASE"/>
    <property type="match status" value="1"/>
</dbReference>
<comment type="caution">
    <text evidence="4">The sequence shown here is derived from an EMBL/GenBank/DDBJ whole genome shotgun (WGS) entry which is preliminary data.</text>
</comment>
<keyword evidence="2 4" id="KW-0326">Glycosidase</keyword>
<dbReference type="InterPro" id="IPR023186">
    <property type="entry name" value="IUNH"/>
</dbReference>
<evidence type="ECO:0000313" key="4">
    <source>
        <dbReference type="EMBL" id="MDR7360804.1"/>
    </source>
</evidence>
<dbReference type="SUPFAM" id="SSF53590">
    <property type="entry name" value="Nucleoside hydrolase"/>
    <property type="match status" value="1"/>
</dbReference>
<dbReference type="InterPro" id="IPR001910">
    <property type="entry name" value="Inosine/uridine_hydrolase_dom"/>
</dbReference>
<dbReference type="Proteomes" id="UP001183648">
    <property type="component" value="Unassembled WGS sequence"/>
</dbReference>
<evidence type="ECO:0000256" key="2">
    <source>
        <dbReference type="ARBA" id="ARBA00023295"/>
    </source>
</evidence>
<dbReference type="EC" id="3.2.-.-" evidence="4"/>
<organism evidence="4 5">
    <name type="scientific">Nocardioides marmoribigeumensis</name>
    <dbReference type="NCBI Taxonomy" id="433649"/>
    <lineage>
        <taxon>Bacteria</taxon>
        <taxon>Bacillati</taxon>
        <taxon>Actinomycetota</taxon>
        <taxon>Actinomycetes</taxon>
        <taxon>Propionibacteriales</taxon>
        <taxon>Nocardioidaceae</taxon>
        <taxon>Nocardioides</taxon>
    </lineage>
</organism>
<protein>
    <submittedName>
        <fullName evidence="4">Pyrimidine-specific ribonucleoside hydrolase</fullName>
        <ecNumber evidence="4">3.2.-.-</ecNumber>
    </submittedName>
</protein>
<dbReference type="GO" id="GO:0016798">
    <property type="term" value="F:hydrolase activity, acting on glycosyl bonds"/>
    <property type="evidence" value="ECO:0007669"/>
    <property type="project" value="UniProtKB-KW"/>
</dbReference>
<accession>A0ABU2BQ92</accession>
<dbReference type="Pfam" id="PF01156">
    <property type="entry name" value="IU_nuc_hydro"/>
    <property type="match status" value="1"/>
</dbReference>
<evidence type="ECO:0000259" key="3">
    <source>
        <dbReference type="Pfam" id="PF01156"/>
    </source>
</evidence>
<reference evidence="4 5" key="1">
    <citation type="submission" date="2023-07" db="EMBL/GenBank/DDBJ databases">
        <title>Sequencing the genomes of 1000 actinobacteria strains.</title>
        <authorList>
            <person name="Klenk H.-P."/>
        </authorList>
    </citation>
    <scope>NUCLEOTIDE SEQUENCE [LARGE SCALE GENOMIC DNA]</scope>
    <source>
        <strain evidence="4 5">DSM 19426</strain>
    </source>
</reference>
<dbReference type="RefSeq" id="WP_310297827.1">
    <property type="nucleotide sequence ID" value="NZ_BAAAPS010000009.1"/>
</dbReference>
<sequence length="320" mass="34393">MKHHIILDVDTGKDDALALMLAVRHPDLEVRAVTCVEGNTSLEQVVANTLRVLDLVGAPSDLPVAAGARTPLVEPPRDASMFHGANGLGDLTLPEPTRTVSELHAVELLRRELLAAEEPLTLVTLAPLTNVALLLRMHPEVRDRIGRIVMMGGSASRGNATAVAEFNVWHDPEAAHVVLTSGVPVTLYGLDVFDRVVADDDVIARLRASDDAVARTAGELLAHEFVDPRTGERKPYRKIGDAGAVVALVAPELFAFETWPVQVDLAPGLGRGQTLVDRRDAAGEDLVHGLRGPWPLVDVALDVDPRAVLELFLDTVEGRT</sequence>
<proteinExistence type="predicted"/>
<dbReference type="InterPro" id="IPR036452">
    <property type="entry name" value="Ribo_hydro-like"/>
</dbReference>
<dbReference type="PANTHER" id="PTHR12304:SF4">
    <property type="entry name" value="URIDINE NUCLEOSIDASE"/>
    <property type="match status" value="1"/>
</dbReference>
<dbReference type="Gene3D" id="3.90.245.10">
    <property type="entry name" value="Ribonucleoside hydrolase-like"/>
    <property type="match status" value="1"/>
</dbReference>
<name>A0ABU2BQ92_9ACTN</name>
<gene>
    <name evidence="4" type="ORF">J2S63_000357</name>
</gene>
<evidence type="ECO:0000313" key="5">
    <source>
        <dbReference type="Proteomes" id="UP001183648"/>
    </source>
</evidence>
<feature type="domain" description="Inosine/uridine-preferring nucleoside hydrolase" evidence="3">
    <location>
        <begin position="5"/>
        <end position="309"/>
    </location>
</feature>
<evidence type="ECO:0000256" key="1">
    <source>
        <dbReference type="ARBA" id="ARBA00022801"/>
    </source>
</evidence>
<keyword evidence="5" id="KW-1185">Reference proteome</keyword>